<dbReference type="GO" id="GO:0001708">
    <property type="term" value="P:cell fate specification"/>
    <property type="evidence" value="ECO:0007669"/>
    <property type="project" value="TreeGrafter"/>
</dbReference>
<proteinExistence type="predicted"/>
<sequence>MHHQHFGQKDMVGVSMDATAVPYQTQFGYAAADNWSYSSTVTPMKQIEACLQSAGKDRKAYSPLDQADALSLEDTDTRPTENNNRSSTHNKNHSSAHQRRQVGRRFSSADMPDPHCCCHDDFLRTRLDFSLTLHRAQTSTLLTMSGIWDGAGWLNHLNLQELRRWWRFGILPQQIWRYLPARLRSVADSGGKPILRFINSISPALTNAGAILEMKHLWDEFHSLGTEMIVTKAGRRMFPTFQVKLCGLDLHSEYMLMMDFVPVDDKRYRYAFHSSSWVVAGKADPVSPPRIHVHPDSPATGAQWMKQTVSFDKLKLTNNQLDDNGHIILNSMHRYQPRFHIVYLPPKTSNASEEHCGENFKTFVFSETAFTAVTAYQNHRITQLKIASNPFAKGFRDCDPDDR</sequence>
<evidence type="ECO:0000313" key="10">
    <source>
        <dbReference type="Proteomes" id="UP001162162"/>
    </source>
</evidence>
<evidence type="ECO:0000256" key="7">
    <source>
        <dbReference type="SAM" id="MobiDB-lite"/>
    </source>
</evidence>
<keyword evidence="10" id="KW-1185">Reference proteome</keyword>
<dbReference type="FunFam" id="2.60.40.820:FF:000006">
    <property type="entry name" value="T-box transcription factor"/>
    <property type="match status" value="1"/>
</dbReference>
<feature type="domain" description="T-box" evidence="8">
    <location>
        <begin position="212"/>
        <end position="397"/>
    </location>
</feature>
<keyword evidence="3 6" id="KW-0238">DNA-binding</keyword>
<evidence type="ECO:0000256" key="1">
    <source>
        <dbReference type="ARBA" id="ARBA00004123"/>
    </source>
</evidence>
<dbReference type="InterPro" id="IPR018186">
    <property type="entry name" value="TF_T-box_CS"/>
</dbReference>
<keyword evidence="2" id="KW-0805">Transcription regulation</keyword>
<dbReference type="GO" id="GO:0000981">
    <property type="term" value="F:DNA-binding transcription factor activity, RNA polymerase II-specific"/>
    <property type="evidence" value="ECO:0007669"/>
    <property type="project" value="TreeGrafter"/>
</dbReference>
<dbReference type="GO" id="GO:0005634">
    <property type="term" value="C:nucleus"/>
    <property type="evidence" value="ECO:0007669"/>
    <property type="project" value="UniProtKB-SubCell"/>
</dbReference>
<dbReference type="GO" id="GO:0000978">
    <property type="term" value="F:RNA polymerase II cis-regulatory region sequence-specific DNA binding"/>
    <property type="evidence" value="ECO:0007669"/>
    <property type="project" value="InterPro"/>
</dbReference>
<dbReference type="PRINTS" id="PR00937">
    <property type="entry name" value="TBOX"/>
</dbReference>
<dbReference type="AlphaFoldDB" id="A0AAV8YC77"/>
<name>A0AAV8YC77_9CUCU</name>
<protein>
    <recommendedName>
        <fullName evidence="8">T-box domain-containing protein</fullName>
    </recommendedName>
</protein>
<evidence type="ECO:0000313" key="9">
    <source>
        <dbReference type="EMBL" id="KAJ8949193.1"/>
    </source>
</evidence>
<feature type="region of interest" description="Disordered" evidence="7">
    <location>
        <begin position="67"/>
        <end position="110"/>
    </location>
</feature>
<evidence type="ECO:0000256" key="3">
    <source>
        <dbReference type="ARBA" id="ARBA00023125"/>
    </source>
</evidence>
<dbReference type="PANTHER" id="PTHR11267:SF195">
    <property type="entry name" value="OPTOMOTOR-BLIND-RELATED-GENE-1, ISOFORM A"/>
    <property type="match status" value="1"/>
</dbReference>
<dbReference type="InterPro" id="IPR046360">
    <property type="entry name" value="T-box_DNA-bd"/>
</dbReference>
<dbReference type="PANTHER" id="PTHR11267">
    <property type="entry name" value="T-BOX PROTEIN-RELATED"/>
    <property type="match status" value="1"/>
</dbReference>
<keyword evidence="4" id="KW-0804">Transcription</keyword>
<dbReference type="GO" id="GO:0000785">
    <property type="term" value="C:chromatin"/>
    <property type="evidence" value="ECO:0007669"/>
    <property type="project" value="TreeGrafter"/>
</dbReference>
<dbReference type="InterPro" id="IPR008967">
    <property type="entry name" value="p53-like_TF_DNA-bd_sf"/>
</dbReference>
<reference evidence="9" key="1">
    <citation type="journal article" date="2023" name="Insect Mol. Biol.">
        <title>Genome sequencing provides insights into the evolution of gene families encoding plant cell wall-degrading enzymes in longhorned beetles.</title>
        <authorList>
            <person name="Shin N.R."/>
            <person name="Okamura Y."/>
            <person name="Kirsch R."/>
            <person name="Pauchet Y."/>
        </authorList>
    </citation>
    <scope>NUCLEOTIDE SEQUENCE</scope>
    <source>
        <strain evidence="9">AMC_N1</strain>
    </source>
</reference>
<comment type="subcellular location">
    <subcellularLocation>
        <location evidence="1 6">Nucleus</location>
    </subcellularLocation>
</comment>
<keyword evidence="5 6" id="KW-0539">Nucleus</keyword>
<gene>
    <name evidence="9" type="ORF">NQ318_021686</name>
</gene>
<evidence type="ECO:0000256" key="5">
    <source>
        <dbReference type="ARBA" id="ARBA00023242"/>
    </source>
</evidence>
<dbReference type="CDD" id="cd20187">
    <property type="entry name" value="T-box_TBX1_10-like"/>
    <property type="match status" value="1"/>
</dbReference>
<dbReference type="Proteomes" id="UP001162162">
    <property type="component" value="Unassembled WGS sequence"/>
</dbReference>
<dbReference type="PROSITE" id="PS50252">
    <property type="entry name" value="TBOX_3"/>
    <property type="match status" value="1"/>
</dbReference>
<dbReference type="InterPro" id="IPR001699">
    <property type="entry name" value="TF_T-box"/>
</dbReference>
<evidence type="ECO:0000256" key="4">
    <source>
        <dbReference type="ARBA" id="ARBA00023163"/>
    </source>
</evidence>
<dbReference type="PROSITE" id="PS01283">
    <property type="entry name" value="TBOX_1"/>
    <property type="match status" value="1"/>
</dbReference>
<accession>A0AAV8YC77</accession>
<comment type="caution">
    <text evidence="9">The sequence shown here is derived from an EMBL/GenBank/DDBJ whole genome shotgun (WGS) entry which is preliminary data.</text>
</comment>
<dbReference type="Pfam" id="PF00907">
    <property type="entry name" value="T-box"/>
    <property type="match status" value="1"/>
</dbReference>
<evidence type="ECO:0000259" key="8">
    <source>
        <dbReference type="PROSITE" id="PS50252"/>
    </source>
</evidence>
<dbReference type="EMBL" id="JAPWTK010000122">
    <property type="protein sequence ID" value="KAJ8949193.1"/>
    <property type="molecule type" value="Genomic_DNA"/>
</dbReference>
<dbReference type="GO" id="GO:0045893">
    <property type="term" value="P:positive regulation of DNA-templated transcription"/>
    <property type="evidence" value="ECO:0007669"/>
    <property type="project" value="InterPro"/>
</dbReference>
<comment type="caution">
    <text evidence="6">Lacks conserved residue(s) required for the propagation of feature annotation.</text>
</comment>
<organism evidence="9 10">
    <name type="scientific">Aromia moschata</name>
    <dbReference type="NCBI Taxonomy" id="1265417"/>
    <lineage>
        <taxon>Eukaryota</taxon>
        <taxon>Metazoa</taxon>
        <taxon>Ecdysozoa</taxon>
        <taxon>Arthropoda</taxon>
        <taxon>Hexapoda</taxon>
        <taxon>Insecta</taxon>
        <taxon>Pterygota</taxon>
        <taxon>Neoptera</taxon>
        <taxon>Endopterygota</taxon>
        <taxon>Coleoptera</taxon>
        <taxon>Polyphaga</taxon>
        <taxon>Cucujiformia</taxon>
        <taxon>Chrysomeloidea</taxon>
        <taxon>Cerambycidae</taxon>
        <taxon>Cerambycinae</taxon>
        <taxon>Callichromatini</taxon>
        <taxon>Aromia</taxon>
    </lineage>
</organism>
<feature type="compositionally biased region" description="Basic residues" evidence="7">
    <location>
        <begin position="88"/>
        <end position="103"/>
    </location>
</feature>
<dbReference type="SMART" id="SM00425">
    <property type="entry name" value="TBOX"/>
    <property type="match status" value="1"/>
</dbReference>
<dbReference type="PROSITE" id="PS01264">
    <property type="entry name" value="TBOX_2"/>
    <property type="match status" value="1"/>
</dbReference>
<dbReference type="InterPro" id="IPR036960">
    <property type="entry name" value="T-box_sf"/>
</dbReference>
<dbReference type="Gene3D" id="2.60.40.820">
    <property type="entry name" value="Transcription factor, T-box"/>
    <property type="match status" value="1"/>
</dbReference>
<evidence type="ECO:0000256" key="6">
    <source>
        <dbReference type="PROSITE-ProRule" id="PRU00201"/>
    </source>
</evidence>
<evidence type="ECO:0000256" key="2">
    <source>
        <dbReference type="ARBA" id="ARBA00023015"/>
    </source>
</evidence>
<dbReference type="SUPFAM" id="SSF49417">
    <property type="entry name" value="p53-like transcription factors"/>
    <property type="match status" value="1"/>
</dbReference>